<evidence type="ECO:0000256" key="1">
    <source>
        <dbReference type="SAM" id="SignalP"/>
    </source>
</evidence>
<keyword evidence="1" id="KW-0732">Signal</keyword>
<evidence type="ECO:0000313" key="2">
    <source>
        <dbReference type="EMBL" id="PWK12731.1"/>
    </source>
</evidence>
<dbReference type="PROSITE" id="PS51257">
    <property type="entry name" value="PROKAR_LIPOPROTEIN"/>
    <property type="match status" value="1"/>
</dbReference>
<sequence>MRHVWIPLFGASMLLLAGCAPQPGTPSGTTGQQQSQTAVSFDDLLTVSRLEMITKASSDLPKNWIWQGQEAKDRAAKVVPVLKSATKLDIKEPVKAPAMLTLIGDTPSGKRIINIFNDRIEYSGTWYQLDGAPDKTYEPIKPE</sequence>
<evidence type="ECO:0000313" key="3">
    <source>
        <dbReference type="Proteomes" id="UP000245634"/>
    </source>
</evidence>
<feature type="signal peptide" evidence="1">
    <location>
        <begin position="1"/>
        <end position="17"/>
    </location>
</feature>
<protein>
    <recommendedName>
        <fullName evidence="4">Lipoprotein</fullName>
    </recommendedName>
</protein>
<gene>
    <name evidence="2" type="ORF">C7459_10983</name>
</gene>
<dbReference type="Proteomes" id="UP000245634">
    <property type="component" value="Unassembled WGS sequence"/>
</dbReference>
<comment type="caution">
    <text evidence="2">The sequence shown here is derived from an EMBL/GenBank/DDBJ whole genome shotgun (WGS) entry which is preliminary data.</text>
</comment>
<feature type="chain" id="PRO_5039011977" description="Lipoprotein" evidence="1">
    <location>
        <begin position="18"/>
        <end position="143"/>
    </location>
</feature>
<organism evidence="2 3">
    <name type="scientific">Tumebacillus permanentifrigoris</name>
    <dbReference type="NCBI Taxonomy" id="378543"/>
    <lineage>
        <taxon>Bacteria</taxon>
        <taxon>Bacillati</taxon>
        <taxon>Bacillota</taxon>
        <taxon>Bacilli</taxon>
        <taxon>Bacillales</taxon>
        <taxon>Alicyclobacillaceae</taxon>
        <taxon>Tumebacillus</taxon>
    </lineage>
</organism>
<dbReference type="OrthoDB" id="2381927at2"/>
<reference evidence="2 3" key="1">
    <citation type="submission" date="2018-05" db="EMBL/GenBank/DDBJ databases">
        <title>Genomic Encyclopedia of Type Strains, Phase IV (KMG-IV): sequencing the most valuable type-strain genomes for metagenomic binning, comparative biology and taxonomic classification.</title>
        <authorList>
            <person name="Goeker M."/>
        </authorList>
    </citation>
    <scope>NUCLEOTIDE SEQUENCE [LARGE SCALE GENOMIC DNA]</scope>
    <source>
        <strain evidence="2 3">DSM 18773</strain>
    </source>
</reference>
<dbReference type="AlphaFoldDB" id="A0A316D9X0"/>
<keyword evidence="3" id="KW-1185">Reference proteome</keyword>
<evidence type="ECO:0008006" key="4">
    <source>
        <dbReference type="Google" id="ProtNLM"/>
    </source>
</evidence>
<accession>A0A316D9X0</accession>
<proteinExistence type="predicted"/>
<dbReference type="EMBL" id="QGGL01000009">
    <property type="protein sequence ID" value="PWK12731.1"/>
    <property type="molecule type" value="Genomic_DNA"/>
</dbReference>
<name>A0A316D9X0_9BACL</name>
<dbReference type="RefSeq" id="WP_109689401.1">
    <property type="nucleotide sequence ID" value="NZ_QGGL01000009.1"/>
</dbReference>